<keyword evidence="10" id="KW-0414">Isoprene biosynthesis</keyword>
<keyword evidence="9" id="KW-0443">Lipid metabolism</keyword>
<dbReference type="GO" id="GO:0050992">
    <property type="term" value="P:dimethylallyl diphosphate biosynthetic process"/>
    <property type="evidence" value="ECO:0007669"/>
    <property type="project" value="UniProtKB-UniPathway"/>
</dbReference>
<dbReference type="InterPro" id="IPR000086">
    <property type="entry name" value="NUDIX_hydrolase_dom"/>
</dbReference>
<keyword evidence="11 14" id="KW-0413">Isomerase</keyword>
<evidence type="ECO:0000256" key="10">
    <source>
        <dbReference type="ARBA" id="ARBA00023229"/>
    </source>
</evidence>
<feature type="domain" description="Nudix hydrolase" evidence="13">
    <location>
        <begin position="52"/>
        <end position="206"/>
    </location>
</feature>
<evidence type="ECO:0000256" key="7">
    <source>
        <dbReference type="ARBA" id="ARBA00022842"/>
    </source>
</evidence>
<protein>
    <recommendedName>
        <fullName evidence="4">isopentenyl-diphosphate Delta-isomerase</fullName>
        <ecNumber evidence="4">5.3.3.2</ecNumber>
    </recommendedName>
</protein>
<keyword evidence="7" id="KW-0460">Magnesium</keyword>
<evidence type="ECO:0000313" key="14">
    <source>
        <dbReference type="EMBL" id="OMJ27599.1"/>
    </source>
</evidence>
<evidence type="ECO:0000259" key="13">
    <source>
        <dbReference type="PROSITE" id="PS51462"/>
    </source>
</evidence>
<dbReference type="PIRSF" id="PIRSF018427">
    <property type="entry name" value="Isopntndiph_ism"/>
    <property type="match status" value="1"/>
</dbReference>
<evidence type="ECO:0000256" key="11">
    <source>
        <dbReference type="ARBA" id="ARBA00023235"/>
    </source>
</evidence>
<evidence type="ECO:0000256" key="5">
    <source>
        <dbReference type="ARBA" id="ARBA00022516"/>
    </source>
</evidence>
<dbReference type="Pfam" id="PF00293">
    <property type="entry name" value="NUDIX"/>
    <property type="match status" value="1"/>
</dbReference>
<evidence type="ECO:0000256" key="1">
    <source>
        <dbReference type="ARBA" id="ARBA00001946"/>
    </source>
</evidence>
<dbReference type="FunFam" id="3.90.79.10:FF:000012">
    <property type="entry name" value="Isopentenyl-diphosphate Delta-isomerase 1"/>
    <property type="match status" value="1"/>
</dbReference>
<dbReference type="CDD" id="cd02885">
    <property type="entry name" value="NUDIX_IPP_Isomerase"/>
    <property type="match status" value="1"/>
</dbReference>
<dbReference type="PROSITE" id="PS51462">
    <property type="entry name" value="NUDIX"/>
    <property type="match status" value="1"/>
</dbReference>
<accession>A0A1R1YL01</accession>
<comment type="similarity">
    <text evidence="3">Belongs to the IPP isomerase type 1 family.</text>
</comment>
<reference evidence="15" key="1">
    <citation type="submission" date="2017-01" db="EMBL/GenBank/DDBJ databases">
        <authorList>
            <person name="Wang Y."/>
            <person name="White M."/>
            <person name="Kvist S."/>
            <person name="Moncalvo J.-M."/>
        </authorList>
    </citation>
    <scope>NUCLEOTIDE SEQUENCE [LARGE SCALE GENOMIC DNA]</scope>
    <source>
        <strain evidence="15">ID-206-W2</strain>
    </source>
</reference>
<gene>
    <name evidence="14" type="ORF">AYI69_g2956</name>
</gene>
<dbReference type="SUPFAM" id="SSF55811">
    <property type="entry name" value="Nudix"/>
    <property type="match status" value="1"/>
</dbReference>
<proteinExistence type="inferred from homology"/>
<comment type="pathway">
    <text evidence="2">Isoprenoid biosynthesis; dimethylallyl diphosphate biosynthesis; dimethylallyl diphosphate from isopentenyl diphosphate: step 1/1.</text>
</comment>
<dbReference type="AlphaFoldDB" id="A0A1R1YL01"/>
<dbReference type="UniPathway" id="UPA00059">
    <property type="reaction ID" value="UER00104"/>
</dbReference>
<evidence type="ECO:0000256" key="6">
    <source>
        <dbReference type="ARBA" id="ARBA00022723"/>
    </source>
</evidence>
<dbReference type="GO" id="GO:0009240">
    <property type="term" value="P:isopentenyl diphosphate biosynthetic process"/>
    <property type="evidence" value="ECO:0007669"/>
    <property type="project" value="TreeGrafter"/>
</dbReference>
<dbReference type="PANTHER" id="PTHR10885:SF0">
    <property type="entry name" value="ISOPENTENYL-DIPHOSPHATE DELTA-ISOMERASE"/>
    <property type="match status" value="1"/>
</dbReference>
<dbReference type="InterPro" id="IPR015797">
    <property type="entry name" value="NUDIX_hydrolase-like_dom_sf"/>
</dbReference>
<organism evidence="14 15">
    <name type="scientific">Smittium culicis</name>
    <dbReference type="NCBI Taxonomy" id="133412"/>
    <lineage>
        <taxon>Eukaryota</taxon>
        <taxon>Fungi</taxon>
        <taxon>Fungi incertae sedis</taxon>
        <taxon>Zoopagomycota</taxon>
        <taxon>Kickxellomycotina</taxon>
        <taxon>Harpellomycetes</taxon>
        <taxon>Harpellales</taxon>
        <taxon>Legeriomycetaceae</taxon>
        <taxon>Smittium</taxon>
    </lineage>
</organism>
<dbReference type="InterPro" id="IPR011876">
    <property type="entry name" value="IsopentenylPP_isomerase_typ1"/>
</dbReference>
<dbReference type="NCBIfam" id="TIGR02150">
    <property type="entry name" value="IPP_isom_1"/>
    <property type="match status" value="1"/>
</dbReference>
<keyword evidence="8" id="KW-0752">Steroid biosynthesis</keyword>
<evidence type="ECO:0000313" key="15">
    <source>
        <dbReference type="Proteomes" id="UP000187429"/>
    </source>
</evidence>
<evidence type="ECO:0000256" key="12">
    <source>
        <dbReference type="ARBA" id="ARBA00029294"/>
    </source>
</evidence>
<comment type="cofactor">
    <cofactor evidence="1">
        <name>Mg(2+)</name>
        <dbReference type="ChEBI" id="CHEBI:18420"/>
    </cofactor>
</comment>
<dbReference type="OrthoDB" id="510307at2759"/>
<keyword evidence="15" id="KW-1185">Reference proteome</keyword>
<evidence type="ECO:0000256" key="3">
    <source>
        <dbReference type="ARBA" id="ARBA00007579"/>
    </source>
</evidence>
<evidence type="ECO:0000256" key="8">
    <source>
        <dbReference type="ARBA" id="ARBA00022955"/>
    </source>
</evidence>
<dbReference type="GO" id="GO:0005737">
    <property type="term" value="C:cytoplasm"/>
    <property type="evidence" value="ECO:0007669"/>
    <property type="project" value="TreeGrafter"/>
</dbReference>
<evidence type="ECO:0000256" key="2">
    <source>
        <dbReference type="ARBA" id="ARBA00004826"/>
    </source>
</evidence>
<dbReference type="GO" id="GO:0004452">
    <property type="term" value="F:isopentenyl-diphosphate delta-isomerase activity"/>
    <property type="evidence" value="ECO:0007669"/>
    <property type="project" value="UniProtKB-EC"/>
</dbReference>
<dbReference type="Gene3D" id="3.90.79.10">
    <property type="entry name" value="Nucleoside Triphosphate Pyrophosphohydrolase"/>
    <property type="match status" value="1"/>
</dbReference>
<keyword evidence="5" id="KW-0444">Lipid biosynthesis</keyword>
<dbReference type="EC" id="5.3.3.2" evidence="4"/>
<keyword evidence="6" id="KW-0479">Metal-binding</keyword>
<name>A0A1R1YL01_9FUNG</name>
<comment type="caution">
    <text evidence="14">The sequence shown here is derived from an EMBL/GenBank/DDBJ whole genome shotgun (WGS) entry which is preliminary data.</text>
</comment>
<dbReference type="GO" id="GO:0046872">
    <property type="term" value="F:metal ion binding"/>
    <property type="evidence" value="ECO:0007669"/>
    <property type="project" value="UniProtKB-KW"/>
</dbReference>
<sequence>MTHNTERNNSEYDQNQIEMMKERCILVDENDNCIGSADKWECHRITEQSEGKLHRAFSVFLFDDQGRLLLQQRSAEKITFPNHYTNTCCSHPLNFKEELETKDQLGVRNAAKRKLNHELGIPLDQINIDQFKYLTRIHYKSASDDKWVEHEIDYILFLKAKVDLNINPNEVRSYKYVSENDLKQLFKDSETASLSEPILITPWFKIIYNNFLSSWWSDLDKIESLKADDKIHKMI</sequence>
<dbReference type="GO" id="GO:0006694">
    <property type="term" value="P:steroid biosynthetic process"/>
    <property type="evidence" value="ECO:0007669"/>
    <property type="project" value="UniProtKB-KW"/>
</dbReference>
<dbReference type="EMBL" id="LSSM01000926">
    <property type="protein sequence ID" value="OMJ27599.1"/>
    <property type="molecule type" value="Genomic_DNA"/>
</dbReference>
<dbReference type="PANTHER" id="PTHR10885">
    <property type="entry name" value="ISOPENTENYL-DIPHOSPHATE DELTA-ISOMERASE"/>
    <property type="match status" value="1"/>
</dbReference>
<comment type="catalytic activity">
    <reaction evidence="12">
        <text>isopentenyl diphosphate = dimethylallyl diphosphate</text>
        <dbReference type="Rhea" id="RHEA:23284"/>
        <dbReference type="ChEBI" id="CHEBI:57623"/>
        <dbReference type="ChEBI" id="CHEBI:128769"/>
        <dbReference type="EC" id="5.3.3.2"/>
    </reaction>
    <physiologicalReaction direction="left-to-right" evidence="12">
        <dbReference type="Rhea" id="RHEA:23285"/>
    </physiologicalReaction>
</comment>
<evidence type="ECO:0000256" key="9">
    <source>
        <dbReference type="ARBA" id="ARBA00023098"/>
    </source>
</evidence>
<evidence type="ECO:0000256" key="4">
    <source>
        <dbReference type="ARBA" id="ARBA00012057"/>
    </source>
</evidence>
<dbReference type="Proteomes" id="UP000187429">
    <property type="component" value="Unassembled WGS sequence"/>
</dbReference>